<name>A0A6N7KM13_9ACTN</name>
<protein>
    <recommendedName>
        <fullName evidence="3">SUKH-4 family immunity protein</fullName>
    </recommendedName>
</protein>
<dbReference type="Proteomes" id="UP000450000">
    <property type="component" value="Unassembled WGS sequence"/>
</dbReference>
<keyword evidence="2" id="KW-1185">Reference proteome</keyword>
<dbReference type="RefSeq" id="WP_153460185.1">
    <property type="nucleotide sequence ID" value="NZ_WBOF01000001.1"/>
</dbReference>
<evidence type="ECO:0008006" key="3">
    <source>
        <dbReference type="Google" id="ProtNLM"/>
    </source>
</evidence>
<comment type="caution">
    <text evidence="1">The sequence shown here is derived from an EMBL/GenBank/DDBJ whole genome shotgun (WGS) entry which is preliminary data.</text>
</comment>
<sequence>MGFGRVAAGELPAEVVHARSREFLVREGLPPAGAFLDFGRLGAGPLEPLDRLDPLHGIPEAGRLFVLGETEYCAHFASSGNPVLLDGVTGEVFLAKVVGGQLERDVLASDLPALAGLVREVEAVAEAARQGDARGGRRGPAVVAEVMAAADRHLRELDPKLFGQSDVPPAHWGTALLVRALGWGALPGGPDGPAYEIGPELVAEIATLTDEGLVHRYRPEELPPGLVHEPTRRLLTEIGLPLGGAMFGVSEEPLVTMAEAYPEYFDGEEERPYQRDFLALGHWPTDLTIALDGVTGRLELPDWYDDGEPEAYLNRDLSALLYALWTYERLRAEWEHWDYGVGRSTWAVFDPQSLLSAAVDGVVEAVDPEAFATPGRSWRLLAEDAHMGGLLG</sequence>
<dbReference type="EMBL" id="WBOF01000001">
    <property type="protein sequence ID" value="MQS11599.1"/>
    <property type="molecule type" value="Genomic_DNA"/>
</dbReference>
<gene>
    <name evidence="1" type="ORF">F7Q99_04680</name>
</gene>
<dbReference type="Pfam" id="PF14435">
    <property type="entry name" value="SUKH-4"/>
    <property type="match status" value="2"/>
</dbReference>
<evidence type="ECO:0000313" key="1">
    <source>
        <dbReference type="EMBL" id="MQS11599.1"/>
    </source>
</evidence>
<reference evidence="1 2" key="1">
    <citation type="submission" date="2019-09" db="EMBL/GenBank/DDBJ databases">
        <title>Genome Sequences of Streptomyces kaniharaensis ATCC 21070.</title>
        <authorList>
            <person name="Zhu W."/>
            <person name="De Crecy-Lagard V."/>
            <person name="Richards N.G."/>
        </authorList>
    </citation>
    <scope>NUCLEOTIDE SEQUENCE [LARGE SCALE GENOMIC DNA]</scope>
    <source>
        <strain evidence="1 2">SF-557</strain>
    </source>
</reference>
<dbReference type="AlphaFoldDB" id="A0A6N7KM13"/>
<dbReference type="OrthoDB" id="4323058at2"/>
<organism evidence="1 2">
    <name type="scientific">Streptomyces kaniharaensis</name>
    <dbReference type="NCBI Taxonomy" id="212423"/>
    <lineage>
        <taxon>Bacteria</taxon>
        <taxon>Bacillati</taxon>
        <taxon>Actinomycetota</taxon>
        <taxon>Actinomycetes</taxon>
        <taxon>Kitasatosporales</taxon>
        <taxon>Streptomycetaceae</taxon>
        <taxon>Streptomyces</taxon>
    </lineage>
</organism>
<proteinExistence type="predicted"/>
<dbReference type="InterPro" id="IPR025851">
    <property type="entry name" value="SUKH-4"/>
</dbReference>
<accession>A0A6N7KM13</accession>
<evidence type="ECO:0000313" key="2">
    <source>
        <dbReference type="Proteomes" id="UP000450000"/>
    </source>
</evidence>